<protein>
    <submittedName>
        <fullName evidence="3">DUF4142 domain-containing protein</fullName>
    </submittedName>
</protein>
<dbReference type="InterPro" id="IPR012347">
    <property type="entry name" value="Ferritin-like"/>
</dbReference>
<name>A0ABW8YUW8_9FLAO</name>
<comment type="caution">
    <text evidence="3">The sequence shown here is derived from an EMBL/GenBank/DDBJ whole genome shotgun (WGS) entry which is preliminary data.</text>
</comment>
<proteinExistence type="predicted"/>
<keyword evidence="4" id="KW-1185">Reference proteome</keyword>
<evidence type="ECO:0000313" key="3">
    <source>
        <dbReference type="EMBL" id="MFL9843747.1"/>
    </source>
</evidence>
<dbReference type="PANTHER" id="PTHR38593:SF1">
    <property type="entry name" value="BLR2558 PROTEIN"/>
    <property type="match status" value="1"/>
</dbReference>
<dbReference type="PANTHER" id="PTHR38593">
    <property type="entry name" value="BLR2558 PROTEIN"/>
    <property type="match status" value="1"/>
</dbReference>
<evidence type="ECO:0000256" key="1">
    <source>
        <dbReference type="SAM" id="MobiDB-lite"/>
    </source>
</evidence>
<dbReference type="Pfam" id="PF13628">
    <property type="entry name" value="DUF4142"/>
    <property type="match status" value="1"/>
</dbReference>
<dbReference type="PROSITE" id="PS51257">
    <property type="entry name" value="PROKAR_LIPOPROTEIN"/>
    <property type="match status" value="1"/>
</dbReference>
<feature type="domain" description="DUF4142" evidence="2">
    <location>
        <begin position="55"/>
        <end position="190"/>
    </location>
</feature>
<reference evidence="3 4" key="1">
    <citation type="submission" date="2024-06" db="EMBL/GenBank/DDBJ databases">
        <authorList>
            <person name="Kaempfer P."/>
            <person name="Viver T."/>
        </authorList>
    </citation>
    <scope>NUCLEOTIDE SEQUENCE [LARGE SCALE GENOMIC DNA]</scope>
    <source>
        <strain evidence="3 4">ST-119</strain>
    </source>
</reference>
<organism evidence="3 4">
    <name type="scientific">Flavobacterium rhizosphaerae</name>
    <dbReference type="NCBI Taxonomy" id="3163298"/>
    <lineage>
        <taxon>Bacteria</taxon>
        <taxon>Pseudomonadati</taxon>
        <taxon>Bacteroidota</taxon>
        <taxon>Flavobacteriia</taxon>
        <taxon>Flavobacteriales</taxon>
        <taxon>Flavobacteriaceae</taxon>
        <taxon>Flavobacterium</taxon>
    </lineage>
</organism>
<evidence type="ECO:0000313" key="4">
    <source>
        <dbReference type="Proteomes" id="UP001629156"/>
    </source>
</evidence>
<dbReference type="InterPro" id="IPR025419">
    <property type="entry name" value="DUF4142"/>
</dbReference>
<sequence length="198" mass="22206">MKRTSLFSKGFLFAAVLTMSLGMTSCKDNKETDPAEAAEEQNEEKFDDANNNLEDDSDYLVTATEVNMKEIKLGKLAQERSANPQVKEYAQMLVEDHNKASEQTKQLAQQKNITLPMDETEDVKEAYEDLNDESAADFDKKYIDMMIDGHEKTIDKMEDAADKAEDADIKAWAAGMLPTLREHLAKAKSIKESLDAAK</sequence>
<feature type="region of interest" description="Disordered" evidence="1">
    <location>
        <begin position="26"/>
        <end position="54"/>
    </location>
</feature>
<dbReference type="Proteomes" id="UP001629156">
    <property type="component" value="Unassembled WGS sequence"/>
</dbReference>
<gene>
    <name evidence="3" type="ORF">ABS766_04875</name>
</gene>
<accession>A0ABW8YUW8</accession>
<evidence type="ECO:0000259" key="2">
    <source>
        <dbReference type="Pfam" id="PF13628"/>
    </source>
</evidence>
<dbReference type="RefSeq" id="WP_408083999.1">
    <property type="nucleotide sequence ID" value="NZ_JBELPZ010000003.1"/>
</dbReference>
<dbReference type="Gene3D" id="1.20.1260.10">
    <property type="match status" value="1"/>
</dbReference>
<dbReference type="EMBL" id="JBELPZ010000003">
    <property type="protein sequence ID" value="MFL9843747.1"/>
    <property type="molecule type" value="Genomic_DNA"/>
</dbReference>